<dbReference type="EMBL" id="ATAY01000094">
    <property type="protein sequence ID" value="EPR08080.1"/>
    <property type="molecule type" value="Genomic_DNA"/>
</dbReference>
<evidence type="ECO:0000259" key="1">
    <source>
        <dbReference type="Pfam" id="PF08845"/>
    </source>
</evidence>
<dbReference type="RefSeq" id="WP_020817020.1">
    <property type="nucleotide sequence ID" value="NZ_ATAY01000094.1"/>
</dbReference>
<protein>
    <recommendedName>
        <fullName evidence="1">Toxin SymE-like domain-containing protein</fullName>
    </recommendedName>
</protein>
<organism evidence="2 3">
    <name type="scientific">Ruminiclostridium papyrosolvens C7</name>
    <dbReference type="NCBI Taxonomy" id="1330534"/>
    <lineage>
        <taxon>Bacteria</taxon>
        <taxon>Bacillati</taxon>
        <taxon>Bacillota</taxon>
        <taxon>Clostridia</taxon>
        <taxon>Eubacteriales</taxon>
        <taxon>Oscillospiraceae</taxon>
        <taxon>Ruminiclostridium</taxon>
    </lineage>
</organism>
<evidence type="ECO:0000313" key="3">
    <source>
        <dbReference type="Proteomes" id="UP000016860"/>
    </source>
</evidence>
<reference evidence="2 3" key="1">
    <citation type="journal article" date="2013" name="Genome Announc.">
        <title>Draft Genome Sequence of the Cellulolytic Bacterium Clostridium papyrosolvens C7 (ATCC 700395).</title>
        <authorList>
            <person name="Zepeda V."/>
            <person name="Dassa B."/>
            <person name="Borovok I."/>
            <person name="Lamed R."/>
            <person name="Bayer E.A."/>
            <person name="Cate J.H."/>
        </authorList>
    </citation>
    <scope>NUCLEOTIDE SEQUENCE [LARGE SCALE GENOMIC DNA]</scope>
    <source>
        <strain evidence="2 3">C7</strain>
    </source>
</reference>
<dbReference type="InterPro" id="IPR014944">
    <property type="entry name" value="Toxin_SymE-like"/>
</dbReference>
<dbReference type="GO" id="GO:0003723">
    <property type="term" value="F:RNA binding"/>
    <property type="evidence" value="ECO:0007669"/>
    <property type="project" value="InterPro"/>
</dbReference>
<dbReference type="AlphaFoldDB" id="U4QX45"/>
<proteinExistence type="predicted"/>
<evidence type="ECO:0000313" key="2">
    <source>
        <dbReference type="EMBL" id="EPR08080.1"/>
    </source>
</evidence>
<dbReference type="OrthoDB" id="9803936at2"/>
<dbReference type="Pfam" id="PF08845">
    <property type="entry name" value="SymE_toxin"/>
    <property type="match status" value="1"/>
</dbReference>
<sequence length="59" mass="6881">MQVRLLTVYSTYINNSEIPQIRIQGKWLEKLGFIQGKKFIVEEKQGQLTLKVISLESEN</sequence>
<dbReference type="GO" id="GO:0005737">
    <property type="term" value="C:cytoplasm"/>
    <property type="evidence" value="ECO:0007669"/>
    <property type="project" value="InterPro"/>
</dbReference>
<dbReference type="Proteomes" id="UP000016860">
    <property type="component" value="Unassembled WGS sequence"/>
</dbReference>
<dbReference type="GO" id="GO:0016788">
    <property type="term" value="F:hydrolase activity, acting on ester bonds"/>
    <property type="evidence" value="ECO:0007669"/>
    <property type="project" value="InterPro"/>
</dbReference>
<comment type="caution">
    <text evidence="2">The sequence shown here is derived from an EMBL/GenBank/DDBJ whole genome shotgun (WGS) entry which is preliminary data.</text>
</comment>
<name>U4QX45_9FIRM</name>
<dbReference type="GO" id="GO:0016070">
    <property type="term" value="P:RNA metabolic process"/>
    <property type="evidence" value="ECO:0007669"/>
    <property type="project" value="InterPro"/>
</dbReference>
<dbReference type="PATRIC" id="fig|1330534.3.peg.3622"/>
<feature type="domain" description="Toxin SymE-like" evidence="1">
    <location>
        <begin position="4"/>
        <end position="51"/>
    </location>
</feature>
<accession>U4QX45</accession>
<gene>
    <name evidence="2" type="ORF">L323_18240</name>
</gene>
<dbReference type="STRING" id="1330534.L323_18240"/>